<dbReference type="EMBL" id="KV417291">
    <property type="protein sequence ID" value="KZO94972.1"/>
    <property type="molecule type" value="Genomic_DNA"/>
</dbReference>
<accession>A0A167KT35</accession>
<reference evidence="1 2" key="1">
    <citation type="journal article" date="2016" name="Mol. Biol. Evol.">
        <title>Comparative Genomics of Early-Diverging Mushroom-Forming Fungi Provides Insights into the Origins of Lignocellulose Decay Capabilities.</title>
        <authorList>
            <person name="Nagy L.G."/>
            <person name="Riley R."/>
            <person name="Tritt A."/>
            <person name="Adam C."/>
            <person name="Daum C."/>
            <person name="Floudas D."/>
            <person name="Sun H."/>
            <person name="Yadav J.S."/>
            <person name="Pangilinan J."/>
            <person name="Larsson K.H."/>
            <person name="Matsuura K."/>
            <person name="Barry K."/>
            <person name="Labutti K."/>
            <person name="Kuo R."/>
            <person name="Ohm R.A."/>
            <person name="Bhattacharya S.S."/>
            <person name="Shirouzu T."/>
            <person name="Yoshinaga Y."/>
            <person name="Martin F.M."/>
            <person name="Grigoriev I.V."/>
            <person name="Hibbett D.S."/>
        </authorList>
    </citation>
    <scope>NUCLEOTIDE SEQUENCE [LARGE SCALE GENOMIC DNA]</scope>
    <source>
        <strain evidence="1 2">TUFC12733</strain>
    </source>
</reference>
<keyword evidence="2" id="KW-1185">Reference proteome</keyword>
<sequence length="203" mass="23727">MDDEPWHLELADKLDVDPWRPFIAGCFGSFVSIVDDRLHHPPSDPLTGLRFARKMWNVIFRSVRCMQHNDPKTIEYTIRCMSQALVDYLSLFYEVDHAFVCHGLIHPSPKPLPASLWNLFQARWFRSEFADHMRSYRARARQCSRDYRQAVKAFGVDQLRESLTNRPDYGGGQAWGHFLTLLQRFLAQEPLLSQGTQINLEYV</sequence>
<dbReference type="Proteomes" id="UP000076738">
    <property type="component" value="Unassembled WGS sequence"/>
</dbReference>
<dbReference type="AlphaFoldDB" id="A0A167KT35"/>
<protein>
    <submittedName>
        <fullName evidence="1">Uncharacterized protein</fullName>
    </submittedName>
</protein>
<evidence type="ECO:0000313" key="2">
    <source>
        <dbReference type="Proteomes" id="UP000076738"/>
    </source>
</evidence>
<name>A0A167KT35_CALVF</name>
<gene>
    <name evidence="1" type="ORF">CALVIDRAFT_565092</name>
</gene>
<organism evidence="1 2">
    <name type="scientific">Calocera viscosa (strain TUFC12733)</name>
    <dbReference type="NCBI Taxonomy" id="1330018"/>
    <lineage>
        <taxon>Eukaryota</taxon>
        <taxon>Fungi</taxon>
        <taxon>Dikarya</taxon>
        <taxon>Basidiomycota</taxon>
        <taxon>Agaricomycotina</taxon>
        <taxon>Dacrymycetes</taxon>
        <taxon>Dacrymycetales</taxon>
        <taxon>Dacrymycetaceae</taxon>
        <taxon>Calocera</taxon>
    </lineage>
</organism>
<evidence type="ECO:0000313" key="1">
    <source>
        <dbReference type="EMBL" id="KZO94972.1"/>
    </source>
</evidence>
<proteinExistence type="predicted"/>